<dbReference type="NCBIfam" id="TIGR02386">
    <property type="entry name" value="rpoC_TIGR"/>
    <property type="match status" value="1"/>
</dbReference>
<dbReference type="CDD" id="cd01609">
    <property type="entry name" value="RNAP_beta'_N"/>
    <property type="match status" value="1"/>
</dbReference>
<organism evidence="13 14">
    <name type="scientific">Ktedonospora formicarum</name>
    <dbReference type="NCBI Taxonomy" id="2778364"/>
    <lineage>
        <taxon>Bacteria</taxon>
        <taxon>Bacillati</taxon>
        <taxon>Chloroflexota</taxon>
        <taxon>Ktedonobacteria</taxon>
        <taxon>Ktedonobacterales</taxon>
        <taxon>Ktedonobacteraceae</taxon>
        <taxon>Ktedonospora</taxon>
    </lineage>
</organism>
<keyword evidence="9" id="KW-0862">Zinc</keyword>
<protein>
    <recommendedName>
        <fullName evidence="9">DNA-directed RNA polymerase subunit beta'</fullName>
        <shortName evidence="9">RNAP subunit beta'</shortName>
        <ecNumber evidence="9">2.7.7.6</ecNumber>
    </recommendedName>
    <alternativeName>
        <fullName evidence="9">RNA polymerase subunit beta'</fullName>
    </alternativeName>
    <alternativeName>
        <fullName evidence="9">Transcriptase subunit beta'</fullName>
    </alternativeName>
</protein>
<evidence type="ECO:0000259" key="12">
    <source>
        <dbReference type="SMART" id="SM00663"/>
    </source>
</evidence>
<evidence type="ECO:0000256" key="10">
    <source>
        <dbReference type="RuleBase" id="RU004279"/>
    </source>
</evidence>
<keyword evidence="3 9" id="KW-0240">DNA-directed RNA polymerase</keyword>
<evidence type="ECO:0000256" key="3">
    <source>
        <dbReference type="ARBA" id="ARBA00022478"/>
    </source>
</evidence>
<dbReference type="InterPro" id="IPR000722">
    <property type="entry name" value="RNA_pol_asu"/>
</dbReference>
<dbReference type="SMART" id="SM00663">
    <property type="entry name" value="RPOLA_N"/>
    <property type="match status" value="1"/>
</dbReference>
<dbReference type="RefSeq" id="WP_220197256.1">
    <property type="nucleotide sequence ID" value="NZ_BNJF01000003.1"/>
</dbReference>
<dbReference type="InterPro" id="IPR045867">
    <property type="entry name" value="DNA-dir_RpoC_beta_prime"/>
</dbReference>
<dbReference type="InterPro" id="IPR038120">
    <property type="entry name" value="Rpb1_funnel_sf"/>
</dbReference>
<dbReference type="EMBL" id="BNJF01000003">
    <property type="protein sequence ID" value="GHO48043.1"/>
    <property type="molecule type" value="Genomic_DNA"/>
</dbReference>
<evidence type="ECO:0000256" key="6">
    <source>
        <dbReference type="ARBA" id="ARBA00022723"/>
    </source>
</evidence>
<evidence type="ECO:0000313" key="14">
    <source>
        <dbReference type="Proteomes" id="UP000612362"/>
    </source>
</evidence>
<dbReference type="InterPro" id="IPR007080">
    <property type="entry name" value="RNA_pol_Rpb1_1"/>
</dbReference>
<feature type="binding site" evidence="9">
    <location>
        <position position="835"/>
    </location>
    <ligand>
        <name>Zn(2+)</name>
        <dbReference type="ChEBI" id="CHEBI:29105"/>
        <label>2</label>
    </ligand>
</feature>
<feature type="binding site" evidence="9">
    <location>
        <position position="60"/>
    </location>
    <ligand>
        <name>Zn(2+)</name>
        <dbReference type="ChEBI" id="CHEBI:29105"/>
        <label>1</label>
    </ligand>
</feature>
<comment type="catalytic activity">
    <reaction evidence="8 9 10">
        <text>RNA(n) + a ribonucleoside 5'-triphosphate = RNA(n+1) + diphosphate</text>
        <dbReference type="Rhea" id="RHEA:21248"/>
        <dbReference type="Rhea" id="RHEA-COMP:14527"/>
        <dbReference type="Rhea" id="RHEA-COMP:17342"/>
        <dbReference type="ChEBI" id="CHEBI:33019"/>
        <dbReference type="ChEBI" id="CHEBI:61557"/>
        <dbReference type="ChEBI" id="CHEBI:140395"/>
        <dbReference type="EC" id="2.7.7.6"/>
    </reaction>
</comment>
<dbReference type="HAMAP" id="MF_01322">
    <property type="entry name" value="RNApol_bact_RpoC"/>
    <property type="match status" value="1"/>
</dbReference>
<dbReference type="InterPro" id="IPR012754">
    <property type="entry name" value="DNA-dir_RpoC_beta_prime_bact"/>
</dbReference>
<keyword evidence="9" id="KW-0460">Magnesium</keyword>
<feature type="binding site" evidence="9">
    <location>
        <position position="76"/>
    </location>
    <ligand>
        <name>Zn(2+)</name>
        <dbReference type="ChEBI" id="CHEBI:29105"/>
        <label>1</label>
    </ligand>
</feature>
<dbReference type="Gene3D" id="4.10.860.120">
    <property type="entry name" value="RNA polymerase II, clamp domain"/>
    <property type="match status" value="1"/>
</dbReference>
<feature type="binding site" evidence="9">
    <location>
        <position position="417"/>
    </location>
    <ligand>
        <name>Mg(2+)</name>
        <dbReference type="ChEBI" id="CHEBI:18420"/>
    </ligand>
</feature>
<gene>
    <name evidence="13" type="primary">rpoC_2</name>
    <name evidence="9" type="synonym">rpoC</name>
    <name evidence="13" type="ORF">KSX_62060</name>
</gene>
<keyword evidence="5 9" id="KW-0548">Nucleotidyltransferase</keyword>
<evidence type="ECO:0000256" key="2">
    <source>
        <dbReference type="ARBA" id="ARBA00006460"/>
    </source>
</evidence>
<dbReference type="InterPro" id="IPR007081">
    <property type="entry name" value="RNA_pol_Rpb1_5"/>
</dbReference>
<feature type="binding site" evidence="9">
    <location>
        <position position="413"/>
    </location>
    <ligand>
        <name>Mg(2+)</name>
        <dbReference type="ChEBI" id="CHEBI:18420"/>
    </ligand>
</feature>
<dbReference type="InterPro" id="IPR044893">
    <property type="entry name" value="RNA_pol_Rpb1_clamp_domain"/>
</dbReference>
<feature type="domain" description="RNA polymerase N-terminal" evidence="12">
    <location>
        <begin position="188"/>
        <end position="467"/>
    </location>
</feature>
<evidence type="ECO:0000256" key="9">
    <source>
        <dbReference type="HAMAP-Rule" id="MF_01322"/>
    </source>
</evidence>
<reference evidence="13" key="1">
    <citation type="submission" date="2020-10" db="EMBL/GenBank/DDBJ databases">
        <title>Taxonomic study of unclassified bacteria belonging to the class Ktedonobacteria.</title>
        <authorList>
            <person name="Yabe S."/>
            <person name="Wang C.M."/>
            <person name="Zheng Y."/>
            <person name="Sakai Y."/>
            <person name="Cavaletti L."/>
            <person name="Monciardini P."/>
            <person name="Donadio S."/>
        </authorList>
    </citation>
    <scope>NUCLEOTIDE SEQUENCE</scope>
    <source>
        <strain evidence="13">SOSP1-1</strain>
    </source>
</reference>
<evidence type="ECO:0000313" key="13">
    <source>
        <dbReference type="EMBL" id="GHO48043.1"/>
    </source>
</evidence>
<dbReference type="Pfam" id="PF00623">
    <property type="entry name" value="RNA_pol_Rpb1_2"/>
    <property type="match status" value="2"/>
</dbReference>
<evidence type="ECO:0000256" key="1">
    <source>
        <dbReference type="ARBA" id="ARBA00004026"/>
    </source>
</evidence>
<comment type="similarity">
    <text evidence="2 9 10">Belongs to the RNA polymerase beta' chain family.</text>
</comment>
<feature type="binding site" evidence="9">
    <location>
        <position position="832"/>
    </location>
    <ligand>
        <name>Zn(2+)</name>
        <dbReference type="ChEBI" id="CHEBI:29105"/>
        <label>2</label>
    </ligand>
</feature>
<dbReference type="CDD" id="cd02655">
    <property type="entry name" value="RNAP_beta'_C"/>
    <property type="match status" value="1"/>
</dbReference>
<dbReference type="Gene3D" id="1.10.132.30">
    <property type="match status" value="1"/>
</dbReference>
<dbReference type="Gene3D" id="2.40.50.100">
    <property type="match status" value="1"/>
</dbReference>
<evidence type="ECO:0000256" key="7">
    <source>
        <dbReference type="ARBA" id="ARBA00023163"/>
    </source>
</evidence>
<accession>A0A8J3MVV7</accession>
<comment type="subunit">
    <text evidence="9">The RNAP catalytic core consists of 2 alpha, 1 beta, 1 beta' and 1 omega subunit. When a sigma factor is associated with the core the holoenzyme is formed, which can initiate transcription.</text>
</comment>
<dbReference type="Gene3D" id="1.10.274.100">
    <property type="entry name" value="RNA polymerase Rpb1, domain 3"/>
    <property type="match status" value="1"/>
</dbReference>
<dbReference type="EC" id="2.7.7.6" evidence="9"/>
<dbReference type="SUPFAM" id="SSF64484">
    <property type="entry name" value="beta and beta-prime subunits of DNA dependent RNA-polymerase"/>
    <property type="match status" value="1"/>
</dbReference>
<dbReference type="PANTHER" id="PTHR19376:SF54">
    <property type="entry name" value="DNA-DIRECTED RNA POLYMERASE SUBUNIT BETA"/>
    <property type="match status" value="1"/>
</dbReference>
<keyword evidence="4 9" id="KW-0808">Transferase</keyword>
<dbReference type="GO" id="GO:0003899">
    <property type="term" value="F:DNA-directed RNA polymerase activity"/>
    <property type="evidence" value="ECO:0007669"/>
    <property type="project" value="UniProtKB-UniRule"/>
</dbReference>
<feature type="binding site" evidence="9">
    <location>
        <position position="62"/>
    </location>
    <ligand>
        <name>Zn(2+)</name>
        <dbReference type="ChEBI" id="CHEBI:29105"/>
        <label>1</label>
    </ligand>
</feature>
<dbReference type="Gene3D" id="1.10.150.390">
    <property type="match status" value="1"/>
</dbReference>
<keyword evidence="6 9" id="KW-0479">Metal-binding</keyword>
<feature type="binding site" evidence="9">
    <location>
        <position position="825"/>
    </location>
    <ligand>
        <name>Zn(2+)</name>
        <dbReference type="ChEBI" id="CHEBI:29105"/>
        <label>2</label>
    </ligand>
</feature>
<feature type="binding site" evidence="9">
    <location>
        <position position="415"/>
    </location>
    <ligand>
        <name>Mg(2+)</name>
        <dbReference type="ChEBI" id="CHEBI:18420"/>
    </ligand>
</feature>
<proteinExistence type="inferred from homology"/>
<keyword evidence="7 9" id="KW-0804">Transcription</keyword>
<evidence type="ECO:0000256" key="11">
    <source>
        <dbReference type="SAM" id="MobiDB-lite"/>
    </source>
</evidence>
<sequence length="1145" mass="126133">MHPSPSIQGLRISLASPEVIRAWSFGEVREAETLNYRTLKPERDGLFCERIFGPVKSFTCACGKHTKKPRKPGLICDQCGVPLIPASMRRTRMGHIELAVPIVHPWFVQGNPGRLSLLLDLPQQELQDMLYTGAGAEALQPLMAQLDLDALSQDLRHEIAEKKQTRRSRVIKRLKLVESLRASGVRPEWMIMSILPVLPPDLRPVLRMGSGHFASTDINVLYCRVIQRNNRLKHLLEVGAPALALQREKHALQVACDALFDNGHSRQPFVGARKQPLRSLSDTLVGKGGRFRHSLLGKRVDYSGRSVIHVGPDLELHQCGLPHKIALELFKPFLIHKLLAYGLVETHRQARRAIEDRCEEIWALLDAVMRDKVVMLNRAPTLHRLSIQAFEPVLVEGDAIHLHPQVCAAFNADFDGDQMAVHLPLSPEAQAEAREHLLSIHNLLSPASGEPSIAIAQEQVLGCYYLTQERPQKKGEGRVFADEQDAILAYTHGIIDLQAPILVRMTLDTCYDQPPPAAPNVLFQGTRLCTTVGRILFNQALPRALRFRNYAMKKEALHQLLWDCIKICGQEQTASMADAIKRLGFQYATRAAISFSMADIVVPPQKQAILEQADARALALLSEWQEGTMTREELYQRTITLWQGATEDVERQVQGVLDPYGSLATIANSGATKARLQQIRQLSGMRGLMASPSGAILATPVRGNFLEGLTVAEYFLSSHGARKSMMDRALNTAHSGYLTIQLVNAAQNVVVTEEDCGTQESIVISHAESVAMGLPDSSSRLLGRVLAQDVPEAGLLKGHELDEIAIMRLSQAGVTQVSVRSAFTCWSRTGICSKCYGWDLSKRALVCKGVAVGIIAAQSIGEPGTQLTMRTFHSGGIAGGQGDITQGLPRVKELFEVRPPKDPALVSAITGVVSITRDERTKGHIVRVRADHSEESEQGEAQGCYTIPAGRTMLVQHGQHVQAGDPLTAGGCALQDILRYKGRTELALYLLRELQQVYRLTGAYIHDIHFEVIIRQMLQYVRVETSGDTTFLPEDIIDRFVFTDVNALLQAKGGTLATANPVVMGLIPVALATDGWLAAASFQQTTRVLTDAMLEGRVDSLKGMKEHVMLGRMIPAGTGLLPHPVRTAPRKRGRPPKYPQVPTLL</sequence>
<dbReference type="Gene3D" id="2.40.40.20">
    <property type="match status" value="1"/>
</dbReference>
<comment type="function">
    <text evidence="1 9 10">DNA-dependent RNA polymerase catalyzes the transcription of DNA into RNA using the four ribonucleoside triphosphates as substrates.</text>
</comment>
<dbReference type="Gene3D" id="1.10.40.90">
    <property type="match status" value="1"/>
</dbReference>
<name>A0A8J3MVV7_9CHLR</name>
<dbReference type="Pfam" id="PF04997">
    <property type="entry name" value="RNA_pol_Rpb1_1"/>
    <property type="match status" value="2"/>
</dbReference>
<dbReference type="AlphaFoldDB" id="A0A8J3MVV7"/>
<feature type="binding site" evidence="9">
    <location>
        <position position="79"/>
    </location>
    <ligand>
        <name>Zn(2+)</name>
        <dbReference type="ChEBI" id="CHEBI:29105"/>
        <label>1</label>
    </ligand>
</feature>
<dbReference type="GO" id="GO:0008270">
    <property type="term" value="F:zinc ion binding"/>
    <property type="evidence" value="ECO:0007669"/>
    <property type="project" value="UniProtKB-UniRule"/>
</dbReference>
<dbReference type="InterPro" id="IPR042102">
    <property type="entry name" value="RNA_pol_Rpb1_3_sf"/>
</dbReference>
<comment type="cofactor">
    <cofactor evidence="9">
        <name>Mg(2+)</name>
        <dbReference type="ChEBI" id="CHEBI:18420"/>
    </cofactor>
    <text evidence="9">Binds 1 Mg(2+) ion per subunit.</text>
</comment>
<evidence type="ECO:0000256" key="4">
    <source>
        <dbReference type="ARBA" id="ARBA00022679"/>
    </source>
</evidence>
<dbReference type="Pfam" id="PF04983">
    <property type="entry name" value="RNA_pol_Rpb1_3"/>
    <property type="match status" value="1"/>
</dbReference>
<dbReference type="InterPro" id="IPR006592">
    <property type="entry name" value="RNA_pol_N"/>
</dbReference>
<dbReference type="GO" id="GO:0003677">
    <property type="term" value="F:DNA binding"/>
    <property type="evidence" value="ECO:0007669"/>
    <property type="project" value="UniProtKB-UniRule"/>
</dbReference>
<feature type="region of interest" description="Disordered" evidence="11">
    <location>
        <begin position="1120"/>
        <end position="1145"/>
    </location>
</feature>
<evidence type="ECO:0000256" key="5">
    <source>
        <dbReference type="ARBA" id="ARBA00022695"/>
    </source>
</evidence>
<comment type="caution">
    <text evidence="13">The sequence shown here is derived from an EMBL/GenBank/DDBJ whole genome shotgun (WGS) entry which is preliminary data.</text>
</comment>
<dbReference type="InterPro" id="IPR007066">
    <property type="entry name" value="RNA_pol_Rpb1_3"/>
</dbReference>
<keyword evidence="14" id="KW-1185">Reference proteome</keyword>
<dbReference type="Pfam" id="PF04998">
    <property type="entry name" value="RNA_pol_Rpb1_5"/>
    <property type="match status" value="1"/>
</dbReference>
<dbReference type="GO" id="GO:0006351">
    <property type="term" value="P:DNA-templated transcription"/>
    <property type="evidence" value="ECO:0007669"/>
    <property type="project" value="UniProtKB-UniRule"/>
</dbReference>
<evidence type="ECO:0000256" key="8">
    <source>
        <dbReference type="ARBA" id="ARBA00048552"/>
    </source>
</evidence>
<dbReference type="Proteomes" id="UP000612362">
    <property type="component" value="Unassembled WGS sequence"/>
</dbReference>
<feature type="binding site" evidence="9">
    <location>
        <position position="756"/>
    </location>
    <ligand>
        <name>Zn(2+)</name>
        <dbReference type="ChEBI" id="CHEBI:29105"/>
        <label>2</label>
    </ligand>
</feature>
<dbReference type="Gene3D" id="1.10.1790.20">
    <property type="match status" value="1"/>
</dbReference>
<dbReference type="PANTHER" id="PTHR19376">
    <property type="entry name" value="DNA-DIRECTED RNA POLYMERASE"/>
    <property type="match status" value="1"/>
</dbReference>
<dbReference type="GO" id="GO:0000287">
    <property type="term" value="F:magnesium ion binding"/>
    <property type="evidence" value="ECO:0007669"/>
    <property type="project" value="UniProtKB-UniRule"/>
</dbReference>
<dbReference type="GO" id="GO:0000428">
    <property type="term" value="C:DNA-directed RNA polymerase complex"/>
    <property type="evidence" value="ECO:0007669"/>
    <property type="project" value="UniProtKB-KW"/>
</dbReference>
<comment type="cofactor">
    <cofactor evidence="9">
        <name>Zn(2+)</name>
        <dbReference type="ChEBI" id="CHEBI:29105"/>
    </cofactor>
    <text evidence="9">Binds 2 Zn(2+) ions per subunit.</text>
</comment>